<dbReference type="EMBL" id="JAZBJZ010000017">
    <property type="protein sequence ID" value="MEE3716353.1"/>
    <property type="molecule type" value="Genomic_DNA"/>
</dbReference>
<feature type="transmembrane region" description="Helical" evidence="1">
    <location>
        <begin position="6"/>
        <end position="25"/>
    </location>
</feature>
<organism evidence="2 3">
    <name type="scientific">Tumidithrix elongata BACA0141</name>
    <dbReference type="NCBI Taxonomy" id="2716417"/>
    <lineage>
        <taxon>Bacteria</taxon>
        <taxon>Bacillati</taxon>
        <taxon>Cyanobacteriota</taxon>
        <taxon>Cyanophyceae</taxon>
        <taxon>Pseudanabaenales</taxon>
        <taxon>Pseudanabaenaceae</taxon>
        <taxon>Tumidithrix</taxon>
        <taxon>Tumidithrix elongata</taxon>
    </lineage>
</organism>
<protein>
    <recommendedName>
        <fullName evidence="4">DUF218 domain-containing protein</fullName>
    </recommendedName>
</protein>
<dbReference type="RefSeq" id="WP_330482780.1">
    <property type="nucleotide sequence ID" value="NZ_JAZBJZ010000017.1"/>
</dbReference>
<keyword evidence="1" id="KW-0812">Transmembrane</keyword>
<keyword evidence="3" id="KW-1185">Reference proteome</keyword>
<proteinExistence type="predicted"/>
<feature type="transmembrane region" description="Helical" evidence="1">
    <location>
        <begin position="63"/>
        <end position="83"/>
    </location>
</feature>
<comment type="caution">
    <text evidence="2">The sequence shown here is derived from an EMBL/GenBank/DDBJ whole genome shotgun (WGS) entry which is preliminary data.</text>
</comment>
<gene>
    <name evidence="2" type="ORF">V2H45_06315</name>
</gene>
<evidence type="ECO:0000313" key="2">
    <source>
        <dbReference type="EMBL" id="MEE3716353.1"/>
    </source>
</evidence>
<name>A0AAW9Q0P0_9CYAN</name>
<accession>A0AAW9Q0P0</accession>
<reference evidence="2" key="1">
    <citation type="submission" date="2024-01" db="EMBL/GenBank/DDBJ databases">
        <title>Bank of Algae and Cyanobacteria of the Azores (BACA) strain genomes.</title>
        <authorList>
            <person name="Luz R."/>
            <person name="Cordeiro R."/>
            <person name="Fonseca A."/>
            <person name="Goncalves V."/>
        </authorList>
    </citation>
    <scope>NUCLEOTIDE SEQUENCE</scope>
    <source>
        <strain evidence="2">BACA0141</strain>
    </source>
</reference>
<evidence type="ECO:0008006" key="4">
    <source>
        <dbReference type="Google" id="ProtNLM"/>
    </source>
</evidence>
<keyword evidence="1" id="KW-1133">Transmembrane helix</keyword>
<evidence type="ECO:0000256" key="1">
    <source>
        <dbReference type="SAM" id="Phobius"/>
    </source>
</evidence>
<keyword evidence="1" id="KW-0472">Membrane</keyword>
<feature type="transmembrane region" description="Helical" evidence="1">
    <location>
        <begin position="114"/>
        <end position="137"/>
    </location>
</feature>
<evidence type="ECO:0000313" key="3">
    <source>
        <dbReference type="Proteomes" id="UP001333818"/>
    </source>
</evidence>
<dbReference type="AlphaFoldDB" id="A0AAW9Q0P0"/>
<dbReference type="Proteomes" id="UP001333818">
    <property type="component" value="Unassembled WGS sequence"/>
</dbReference>
<feature type="transmembrane region" description="Helical" evidence="1">
    <location>
        <begin position="32"/>
        <end position="51"/>
    </location>
</feature>
<sequence>MFDLLTNILVWIVAIPILINLFNIIPKEWFRYIGLFIFGVVLIIGFVNLRFVDQPVPKLVIDLFTFPFTVTGIILLLLFFNLLRLKNPKSYVKSGKEVDNKNALAKLEKVSLEILIAFIIFAIASNNAFSTLFISYLEQQGDNAMEQSQRRQVVNLTEQDLADIKRNVFEVIVVLADNTPYEPSLLEAARVWQNAIRKPIILVSGGKETGLPAGYPCAIAPENPPFRTRETVRDEIASRAGVTNIGLKYDARYDGYFSDRKAPTEPLNKVPMTDADDMCAFLTRLPNAIPRSSILVEASGLTIRSSGEEIKKLEEKKIIGVDPKTHAKILLLATPLEGSRTFLSFRNQGLNVTLRTIYPTETARRNADDRPWPLKPSLRIKPEFFLFSAESYLRSERAWNEFKQLVVYTLRFWMQPPVTDQRPYLPTPTGKAT</sequence>